<evidence type="ECO:0000256" key="4">
    <source>
        <dbReference type="ARBA" id="ARBA00023002"/>
    </source>
</evidence>
<dbReference type="InterPro" id="IPR046373">
    <property type="entry name" value="Acyl-CoA_Oxase/DH_mid-dom_sf"/>
</dbReference>
<dbReference type="SUPFAM" id="SSF56645">
    <property type="entry name" value="Acyl-CoA dehydrogenase NM domain-like"/>
    <property type="match status" value="1"/>
</dbReference>
<evidence type="ECO:0000256" key="3">
    <source>
        <dbReference type="ARBA" id="ARBA00022827"/>
    </source>
</evidence>
<dbReference type="Gene3D" id="2.40.110.10">
    <property type="entry name" value="Butyryl-CoA Dehydrogenase, subunit A, domain 2"/>
    <property type="match status" value="1"/>
</dbReference>
<dbReference type="InterPro" id="IPR050741">
    <property type="entry name" value="Acyl-CoA_dehydrogenase"/>
</dbReference>
<sequence length="379" mass="39916">MTSIAPETVRSDPERTRRRAEELFDPDLSPVLRRLGQRPRGAADAATLHPDDAAARADVADMLVELGFLAAGEAGPAVADLVEVAELIGSALYQSPFLDTVTAADLLAADPRYDALRTEIAAGERTVALAWREDGRGEPHHPAPLRLDAAGRTVTGVRRFVAFAPDVDLLLVVGRAGVEDRLVLIAPDAPGVRLRRQDDIGRGDLYEVTFDAAAVAAPGSGPAGERYPQALARARIRHAAYLAGLASGAIELSAQRLRDRTAFGRPLASMQALAFRLAALAAETTAVLAFAREAAQRADRGADVRLAGAQAAFLAADVARTASAEAVHLHGASGMTEGCDAQVFYRRAAVDASWLGTPTGLRIEAARLLAAGYAAEKRD</sequence>
<dbReference type="Pfam" id="PF00441">
    <property type="entry name" value="Acyl-CoA_dh_1"/>
    <property type="match status" value="1"/>
</dbReference>
<dbReference type="InterPro" id="IPR009075">
    <property type="entry name" value="AcylCo_DH/oxidase_C"/>
</dbReference>
<dbReference type="EMBL" id="JASCTH010000023">
    <property type="protein sequence ID" value="MDI6103002.1"/>
    <property type="molecule type" value="Genomic_DNA"/>
</dbReference>
<feature type="domain" description="Acyl-CoA dehydrogenase/oxidase C-terminal" evidence="5">
    <location>
        <begin position="229"/>
        <end position="357"/>
    </location>
</feature>
<keyword evidence="2" id="KW-0285">Flavoprotein</keyword>
<dbReference type="Gene3D" id="1.20.140.10">
    <property type="entry name" value="Butyryl-CoA Dehydrogenase, subunit A, domain 3"/>
    <property type="match status" value="1"/>
</dbReference>
<evidence type="ECO:0000259" key="5">
    <source>
        <dbReference type="Pfam" id="PF00441"/>
    </source>
</evidence>
<keyword evidence="7" id="KW-1185">Reference proteome</keyword>
<name>A0ABT6WTC8_9ACTN</name>
<evidence type="ECO:0000313" key="7">
    <source>
        <dbReference type="Proteomes" id="UP001241758"/>
    </source>
</evidence>
<comment type="caution">
    <text evidence="6">The sequence shown here is derived from an EMBL/GenBank/DDBJ whole genome shotgun (WGS) entry which is preliminary data.</text>
</comment>
<organism evidence="6 7">
    <name type="scientific">Actinoplanes sandaracinus</name>
    <dbReference type="NCBI Taxonomy" id="3045177"/>
    <lineage>
        <taxon>Bacteria</taxon>
        <taxon>Bacillati</taxon>
        <taxon>Actinomycetota</taxon>
        <taxon>Actinomycetes</taxon>
        <taxon>Micromonosporales</taxon>
        <taxon>Micromonosporaceae</taxon>
        <taxon>Actinoplanes</taxon>
    </lineage>
</organism>
<dbReference type="PANTHER" id="PTHR48083">
    <property type="entry name" value="MEDIUM-CHAIN SPECIFIC ACYL-COA DEHYDROGENASE, MITOCHONDRIAL-RELATED"/>
    <property type="match status" value="1"/>
</dbReference>
<keyword evidence="4" id="KW-0560">Oxidoreductase</keyword>
<keyword evidence="3" id="KW-0274">FAD</keyword>
<evidence type="ECO:0000313" key="6">
    <source>
        <dbReference type="EMBL" id="MDI6103002.1"/>
    </source>
</evidence>
<reference evidence="6 7" key="1">
    <citation type="submission" date="2023-05" db="EMBL/GenBank/DDBJ databases">
        <title>Actinoplanes sp. NEAU-A12 genome sequencing.</title>
        <authorList>
            <person name="Wang Z.-S."/>
        </authorList>
    </citation>
    <scope>NUCLEOTIDE SEQUENCE [LARGE SCALE GENOMIC DNA]</scope>
    <source>
        <strain evidence="6 7">NEAU-A12</strain>
    </source>
</reference>
<dbReference type="InterPro" id="IPR009100">
    <property type="entry name" value="AcylCoA_DH/oxidase_NM_dom_sf"/>
</dbReference>
<dbReference type="Proteomes" id="UP001241758">
    <property type="component" value="Unassembled WGS sequence"/>
</dbReference>
<dbReference type="InterPro" id="IPR036250">
    <property type="entry name" value="AcylCo_DH-like_C"/>
</dbReference>
<comment type="similarity">
    <text evidence="1">Belongs to the acyl-CoA dehydrogenase family.</text>
</comment>
<proteinExistence type="inferred from homology"/>
<dbReference type="SUPFAM" id="SSF47203">
    <property type="entry name" value="Acyl-CoA dehydrogenase C-terminal domain-like"/>
    <property type="match status" value="1"/>
</dbReference>
<protein>
    <submittedName>
        <fullName evidence="6">Acyl-CoA dehydrogenase family protein</fullName>
    </submittedName>
</protein>
<accession>A0ABT6WTC8</accession>
<dbReference type="RefSeq" id="WP_282764009.1">
    <property type="nucleotide sequence ID" value="NZ_JASCTH010000023.1"/>
</dbReference>
<evidence type="ECO:0000256" key="2">
    <source>
        <dbReference type="ARBA" id="ARBA00022630"/>
    </source>
</evidence>
<evidence type="ECO:0000256" key="1">
    <source>
        <dbReference type="ARBA" id="ARBA00009347"/>
    </source>
</evidence>
<dbReference type="PANTHER" id="PTHR48083:SF2">
    <property type="entry name" value="MEDIUM-CHAIN SPECIFIC ACYL-COA DEHYDROGENASE, MITOCHONDRIAL"/>
    <property type="match status" value="1"/>
</dbReference>
<gene>
    <name evidence="6" type="ORF">QLQ12_30750</name>
</gene>